<feature type="region of interest" description="Disordered" evidence="1">
    <location>
        <begin position="1"/>
        <end position="22"/>
    </location>
</feature>
<keyword evidence="2" id="KW-0614">Plasmid</keyword>
<gene>
    <name evidence="2" type="ORF">MM59RIKEN_33950</name>
</gene>
<sequence length="70" mass="8309">MKSIFPKPTSRNRFGDERRGPYPPVRKAVYSHIVMAVSQLEEDLRMKLTEKERNSITAREWATNDKMKER</sequence>
<dbReference type="AlphaFoldDB" id="A0A830QYU9"/>
<keyword evidence="3" id="KW-1185">Reference proteome</keyword>
<protein>
    <submittedName>
        <fullName evidence="2">Uncharacterized protein</fullName>
    </submittedName>
</protein>
<accession>A0A830QYU9</accession>
<evidence type="ECO:0000256" key="1">
    <source>
        <dbReference type="SAM" id="MobiDB-lite"/>
    </source>
</evidence>
<dbReference type="RefSeq" id="WP_187031033.1">
    <property type="nucleotide sequence ID" value="NZ_AP023421.1"/>
</dbReference>
<name>A0A830QYU9_9FIRM</name>
<dbReference type="Proteomes" id="UP000679848">
    <property type="component" value="Plasmid pMM59_01"/>
</dbReference>
<geneLocation type="plasmid" evidence="2 3">
    <name>pMM59_01</name>
</geneLocation>
<dbReference type="EMBL" id="AP023421">
    <property type="protein sequence ID" value="BCK86076.1"/>
    <property type="molecule type" value="Genomic_DNA"/>
</dbReference>
<proteinExistence type="predicted"/>
<reference evidence="2" key="1">
    <citation type="submission" date="2020-09" db="EMBL/GenBank/DDBJ databases">
        <title>New species isolated from human feces.</title>
        <authorList>
            <person name="Kitahara M."/>
            <person name="Shigeno Y."/>
            <person name="Shime M."/>
            <person name="Matsumoto Y."/>
            <person name="Nakamura S."/>
            <person name="Motooka D."/>
            <person name="Fukuoka S."/>
            <person name="Nishikawa H."/>
            <person name="Benno Y."/>
        </authorList>
    </citation>
    <scope>NUCLEOTIDE SEQUENCE</scope>
    <source>
        <strain evidence="2">MM59</strain>
        <plasmid evidence="2">pMM59_01</plasmid>
    </source>
</reference>
<organism evidence="2 3">
    <name type="scientific">Pusillibacter faecalis</name>
    <dbReference type="NCBI Taxonomy" id="2714358"/>
    <lineage>
        <taxon>Bacteria</taxon>
        <taxon>Bacillati</taxon>
        <taxon>Bacillota</taxon>
        <taxon>Clostridia</taxon>
        <taxon>Eubacteriales</taxon>
        <taxon>Oscillospiraceae</taxon>
        <taxon>Pusillibacter</taxon>
    </lineage>
</organism>
<evidence type="ECO:0000313" key="3">
    <source>
        <dbReference type="Proteomes" id="UP000679848"/>
    </source>
</evidence>
<evidence type="ECO:0000313" key="2">
    <source>
        <dbReference type="EMBL" id="BCK86076.1"/>
    </source>
</evidence>
<dbReference type="KEGG" id="pfaa:MM59RIKEN_33950"/>